<protein>
    <submittedName>
        <fullName evidence="1">Uncharacterized protein</fullName>
    </submittedName>
</protein>
<evidence type="ECO:0000313" key="1">
    <source>
        <dbReference type="EMBL" id="SNR73648.1"/>
    </source>
</evidence>
<dbReference type="RefSeq" id="WP_089322876.1">
    <property type="nucleotide sequence ID" value="NZ_FZOB01000004.1"/>
</dbReference>
<sequence length="68" mass="7658">MIEIHVVCDRCGEREVVKVSGTKVIAAHPFDIRPDSWKLLHKNGKLLFLCENCCLEDTGEEKTDDKSG</sequence>
<dbReference type="AlphaFoldDB" id="A0A238YS49"/>
<reference evidence="2" key="1">
    <citation type="submission" date="2017-06" db="EMBL/GenBank/DDBJ databases">
        <authorList>
            <person name="Varghese N."/>
            <person name="Submissions S."/>
        </authorList>
    </citation>
    <scope>NUCLEOTIDE SEQUENCE [LARGE SCALE GENOMIC DNA]</scope>
    <source>
        <strain evidence="2">DSM 15668</strain>
    </source>
</reference>
<evidence type="ECO:0000313" key="2">
    <source>
        <dbReference type="Proteomes" id="UP000198405"/>
    </source>
</evidence>
<dbReference type="Proteomes" id="UP000198405">
    <property type="component" value="Unassembled WGS sequence"/>
</dbReference>
<name>A0A238YS49_9BACT</name>
<accession>A0A238YS49</accession>
<organism evidence="1 2">
    <name type="scientific">Desulfurobacterium atlanticum</name>
    <dbReference type="NCBI Taxonomy" id="240169"/>
    <lineage>
        <taxon>Bacteria</taxon>
        <taxon>Pseudomonadati</taxon>
        <taxon>Aquificota</taxon>
        <taxon>Aquificia</taxon>
        <taxon>Desulfurobacteriales</taxon>
        <taxon>Desulfurobacteriaceae</taxon>
        <taxon>Desulfurobacterium</taxon>
    </lineage>
</organism>
<proteinExistence type="predicted"/>
<dbReference type="EMBL" id="FZOB01000004">
    <property type="protein sequence ID" value="SNR73648.1"/>
    <property type="molecule type" value="Genomic_DNA"/>
</dbReference>
<keyword evidence="2" id="KW-1185">Reference proteome</keyword>
<gene>
    <name evidence="1" type="ORF">SAMN06265340_104130</name>
</gene>